<accession>X0YVH0</accession>
<dbReference type="Gene3D" id="3.30.565.10">
    <property type="entry name" value="Histidine kinase-like ATPase, C-terminal domain"/>
    <property type="match status" value="1"/>
</dbReference>
<dbReference type="PANTHER" id="PTHR24421:SF59">
    <property type="entry name" value="OXYGEN SENSOR HISTIDINE KINASE NREB"/>
    <property type="match status" value="1"/>
</dbReference>
<dbReference type="AlphaFoldDB" id="X0YVH0"/>
<dbReference type="PANTHER" id="PTHR24421">
    <property type="entry name" value="NITRATE/NITRITE SENSOR PROTEIN NARX-RELATED"/>
    <property type="match status" value="1"/>
</dbReference>
<dbReference type="Gene3D" id="3.30.450.20">
    <property type="entry name" value="PAS domain"/>
    <property type="match status" value="1"/>
</dbReference>
<dbReference type="EMBL" id="BARS01054886">
    <property type="protein sequence ID" value="GAG52308.1"/>
    <property type="molecule type" value="Genomic_DNA"/>
</dbReference>
<protein>
    <submittedName>
        <fullName evidence="5">Uncharacterized protein</fullName>
    </submittedName>
</protein>
<keyword evidence="2" id="KW-0418">Kinase</keyword>
<dbReference type="Pfam" id="PF02518">
    <property type="entry name" value="HATPase_c"/>
    <property type="match status" value="1"/>
</dbReference>
<dbReference type="InterPro" id="IPR011712">
    <property type="entry name" value="Sig_transdc_His_kin_sub3_dim/P"/>
</dbReference>
<feature type="domain" description="Histidine kinase/HSP90-like ATPase" evidence="3">
    <location>
        <begin position="164"/>
        <end position="212"/>
    </location>
</feature>
<sequence>TRNVHVSARAITVGGRQFIQSTWRDITEKKQAEEELWRSREEMRNLSAHARSAREEERTSIAREIHDELGQALTALKMDLAWLANEFPDGQEQLPERMRAMNKLIDGSIQTVKKLSTRLRPGVLDDLGIAAALEWQAGEFQKRTGIRCSLRVEPEDVAVDRDVATAVFRVFQEALTNIVRHAGASRVSTTFKREREGLVLRVRDNGRGIDME</sequence>
<feature type="non-terminal residue" evidence="5">
    <location>
        <position position="212"/>
    </location>
</feature>
<dbReference type="Pfam" id="PF07730">
    <property type="entry name" value="HisKA_3"/>
    <property type="match status" value="1"/>
</dbReference>
<evidence type="ECO:0000256" key="1">
    <source>
        <dbReference type="ARBA" id="ARBA00022679"/>
    </source>
</evidence>
<evidence type="ECO:0000256" key="2">
    <source>
        <dbReference type="ARBA" id="ARBA00022777"/>
    </source>
</evidence>
<organism evidence="5">
    <name type="scientific">marine sediment metagenome</name>
    <dbReference type="NCBI Taxonomy" id="412755"/>
    <lineage>
        <taxon>unclassified sequences</taxon>
        <taxon>metagenomes</taxon>
        <taxon>ecological metagenomes</taxon>
    </lineage>
</organism>
<keyword evidence="1" id="KW-0808">Transferase</keyword>
<dbReference type="SUPFAM" id="SSF55874">
    <property type="entry name" value="ATPase domain of HSP90 chaperone/DNA topoisomerase II/histidine kinase"/>
    <property type="match status" value="1"/>
</dbReference>
<dbReference type="InterPro" id="IPR003594">
    <property type="entry name" value="HATPase_dom"/>
</dbReference>
<dbReference type="GO" id="GO:0016020">
    <property type="term" value="C:membrane"/>
    <property type="evidence" value="ECO:0007669"/>
    <property type="project" value="InterPro"/>
</dbReference>
<name>X0YVH0_9ZZZZ</name>
<dbReference type="InterPro" id="IPR036890">
    <property type="entry name" value="HATPase_C_sf"/>
</dbReference>
<feature type="non-terminal residue" evidence="5">
    <location>
        <position position="1"/>
    </location>
</feature>
<feature type="domain" description="Signal transduction histidine kinase subgroup 3 dimerisation and phosphoacceptor" evidence="4">
    <location>
        <begin position="57"/>
        <end position="124"/>
    </location>
</feature>
<gene>
    <name evidence="5" type="ORF">S01H1_81155</name>
</gene>
<dbReference type="CDD" id="cd16917">
    <property type="entry name" value="HATPase_UhpB-NarQ-NarX-like"/>
    <property type="match status" value="1"/>
</dbReference>
<dbReference type="GO" id="GO:0046983">
    <property type="term" value="F:protein dimerization activity"/>
    <property type="evidence" value="ECO:0007669"/>
    <property type="project" value="InterPro"/>
</dbReference>
<comment type="caution">
    <text evidence="5">The sequence shown here is derived from an EMBL/GenBank/DDBJ whole genome shotgun (WGS) entry which is preliminary data.</text>
</comment>
<proteinExistence type="predicted"/>
<evidence type="ECO:0000313" key="5">
    <source>
        <dbReference type="EMBL" id="GAG52308.1"/>
    </source>
</evidence>
<dbReference type="GO" id="GO:0000155">
    <property type="term" value="F:phosphorelay sensor kinase activity"/>
    <property type="evidence" value="ECO:0007669"/>
    <property type="project" value="InterPro"/>
</dbReference>
<dbReference type="Gene3D" id="1.20.5.1930">
    <property type="match status" value="1"/>
</dbReference>
<reference evidence="5" key="1">
    <citation type="journal article" date="2014" name="Front. Microbiol.">
        <title>High frequency of phylogenetically diverse reductive dehalogenase-homologous genes in deep subseafloor sedimentary metagenomes.</title>
        <authorList>
            <person name="Kawai M."/>
            <person name="Futagami T."/>
            <person name="Toyoda A."/>
            <person name="Takaki Y."/>
            <person name="Nishi S."/>
            <person name="Hori S."/>
            <person name="Arai W."/>
            <person name="Tsubouchi T."/>
            <person name="Morono Y."/>
            <person name="Uchiyama I."/>
            <person name="Ito T."/>
            <person name="Fujiyama A."/>
            <person name="Inagaki F."/>
            <person name="Takami H."/>
        </authorList>
    </citation>
    <scope>NUCLEOTIDE SEQUENCE</scope>
    <source>
        <strain evidence="5">Expedition CK06-06</strain>
    </source>
</reference>
<evidence type="ECO:0000259" key="4">
    <source>
        <dbReference type="Pfam" id="PF07730"/>
    </source>
</evidence>
<evidence type="ECO:0000259" key="3">
    <source>
        <dbReference type="Pfam" id="PF02518"/>
    </source>
</evidence>
<dbReference type="InterPro" id="IPR050482">
    <property type="entry name" value="Sensor_HK_TwoCompSys"/>
</dbReference>